<organism evidence="1 2">
    <name type="scientific">Aliikangiella coralliicola</name>
    <dbReference type="NCBI Taxonomy" id="2592383"/>
    <lineage>
        <taxon>Bacteria</taxon>
        <taxon>Pseudomonadati</taxon>
        <taxon>Pseudomonadota</taxon>
        <taxon>Gammaproteobacteria</taxon>
        <taxon>Oceanospirillales</taxon>
        <taxon>Pleioneaceae</taxon>
        <taxon>Aliikangiella</taxon>
    </lineage>
</organism>
<reference evidence="1 2" key="1">
    <citation type="submission" date="2019-07" db="EMBL/GenBank/DDBJ databases">
        <title>Draft genome for Aliikangiella sp. M105.</title>
        <authorList>
            <person name="Wang G."/>
        </authorList>
    </citation>
    <scope>NUCLEOTIDE SEQUENCE [LARGE SCALE GENOMIC DNA]</scope>
    <source>
        <strain evidence="1 2">M105</strain>
    </source>
</reference>
<sequence>MRQRLRLIALQHQGLTKVRPFGKGREATQRALEHLGYIQIDTLSVVERAHHHTLWTRIPDYQPSFLRQLVQERSAFEYWFHAASYLPMNDYRFALPLMSAVRRGESSFCPRAEPKYMQHVLDRIRIDGPLKARDFESAKKGDAKWWNWKPAKRALERLFLQGDLMITDRFGMEKVYDLTERVLPDNTDTNEPSLLEFSEYLINLSIRANGFTTLKQLTHLRPGEKLVKALKAVLQQKIEQGDLIEQTIEAMPPIFITQKALDARVKSPPTNIRILSPFDNAIIHRDRVQQLFGFDYKLECYTPKEKRKFGYFCLPILYKDRMIGRVDCKAHRKTGDFELIHLHLEQTKIEMDHFISNFSKVVYRFAKLNNCQSIIVSSVSPKKLTTMFRKVLSSAMI</sequence>
<comment type="caution">
    <text evidence="1">The sequence shown here is derived from an EMBL/GenBank/DDBJ whole genome shotgun (WGS) entry which is preliminary data.</text>
</comment>
<keyword evidence="2" id="KW-1185">Reference proteome</keyword>
<name>A0A545UFJ3_9GAMM</name>
<dbReference type="EMBL" id="VIKS01000004">
    <property type="protein sequence ID" value="TQV88238.1"/>
    <property type="molecule type" value="Genomic_DNA"/>
</dbReference>
<dbReference type="RefSeq" id="WP_142892747.1">
    <property type="nucleotide sequence ID" value="NZ_ML660162.1"/>
</dbReference>
<dbReference type="Proteomes" id="UP000315439">
    <property type="component" value="Unassembled WGS sequence"/>
</dbReference>
<protein>
    <submittedName>
        <fullName evidence="1">Winged helix-turn-helix domain-containing protein</fullName>
    </submittedName>
</protein>
<dbReference type="AlphaFoldDB" id="A0A545UFJ3"/>
<gene>
    <name evidence="1" type="ORF">FLL46_06845</name>
</gene>
<dbReference type="PANTHER" id="PTHR30528:SF0">
    <property type="entry name" value="CYTOPLASMIC PROTEIN"/>
    <property type="match status" value="1"/>
</dbReference>
<dbReference type="OrthoDB" id="9787207at2"/>
<proteinExistence type="predicted"/>
<accession>A0A545UFJ3</accession>
<evidence type="ECO:0000313" key="1">
    <source>
        <dbReference type="EMBL" id="TQV88238.1"/>
    </source>
</evidence>
<dbReference type="InterPro" id="IPR009351">
    <property type="entry name" value="AlkZ-like"/>
</dbReference>
<dbReference type="Pfam" id="PF06224">
    <property type="entry name" value="AlkZ-like"/>
    <property type="match status" value="1"/>
</dbReference>
<dbReference type="PANTHER" id="PTHR30528">
    <property type="entry name" value="CYTOPLASMIC PROTEIN"/>
    <property type="match status" value="1"/>
</dbReference>
<evidence type="ECO:0000313" key="2">
    <source>
        <dbReference type="Proteomes" id="UP000315439"/>
    </source>
</evidence>